<dbReference type="Gene3D" id="3.90.550.10">
    <property type="entry name" value="Spore Coat Polysaccharide Biosynthesis Protein SpsA, Chain A"/>
    <property type="match status" value="1"/>
</dbReference>
<evidence type="ECO:0000256" key="1">
    <source>
        <dbReference type="ARBA" id="ARBA00004606"/>
    </source>
</evidence>
<evidence type="ECO:0000256" key="5">
    <source>
        <dbReference type="ARBA" id="ARBA00022692"/>
    </source>
</evidence>
<dbReference type="GO" id="GO:0000033">
    <property type="term" value="F:alpha-1,3-mannosyltransferase activity"/>
    <property type="evidence" value="ECO:0007669"/>
    <property type="project" value="TreeGrafter"/>
</dbReference>
<dbReference type="PANTHER" id="PTHR31392">
    <property type="entry name" value="ALPHA-1,3-MANNOSYLTRANSFERASE MNN1-RELATED"/>
    <property type="match status" value="1"/>
</dbReference>
<dbReference type="PANTHER" id="PTHR31392:SF1">
    <property type="entry name" value="ALPHA-1,3-MANNOSYLTRANSFERASE MNN1-RELATED"/>
    <property type="match status" value="1"/>
</dbReference>
<dbReference type="OrthoDB" id="430354at2759"/>
<gene>
    <name evidence="10" type="ORF">H310_13515</name>
</gene>
<keyword evidence="6" id="KW-0735">Signal-anchor</keyword>
<keyword evidence="4" id="KW-0808">Transferase</keyword>
<keyword evidence="3" id="KW-0328">Glycosyltransferase</keyword>
<dbReference type="SUPFAM" id="SSF53448">
    <property type="entry name" value="Nucleotide-diphospho-sugar transferases"/>
    <property type="match status" value="1"/>
</dbReference>
<protein>
    <recommendedName>
        <fullName evidence="11">Nucleotide-diphospho-sugar transferase domain-containing protein</fullName>
    </recommendedName>
</protein>
<dbReference type="InterPro" id="IPR022751">
    <property type="entry name" value="Alpha_mannosyltransferase"/>
</dbReference>
<dbReference type="VEuPathDB" id="FungiDB:H310_13515"/>
<dbReference type="InterPro" id="IPR029044">
    <property type="entry name" value="Nucleotide-diphossugar_trans"/>
</dbReference>
<dbReference type="EMBL" id="KI914003">
    <property type="protein sequence ID" value="ETV92106.1"/>
    <property type="molecule type" value="Genomic_DNA"/>
</dbReference>
<dbReference type="GO" id="GO:0005794">
    <property type="term" value="C:Golgi apparatus"/>
    <property type="evidence" value="ECO:0007669"/>
    <property type="project" value="TreeGrafter"/>
</dbReference>
<accession>A0A024TET6</accession>
<dbReference type="AlphaFoldDB" id="A0A024TET6"/>
<sequence>MAPPTTSWTFKSVMQPRALLLVGFAVWCTMAVLVLKGTWSSMGEVSVRAEHRQHDAIPGNSSRGIVICLHDGMVPMALSLVQELRHLGNKDVIHMYHCGADEISALSRATILAVDPTVQFIDVCTDMVASGKLREDQVPSFRSYWLKPLALIHSKLNHVMLMDTDVMVFHDPALLWDIQGYRDTGTLFFRDREIIIQMFLTDIVEFPDRTKQLALHALVETFDYAKFNLEYNPSSMLLNSLAWKGDAAHEQDSSITLIHKSRASVAMDVLFHLVTVDIHRHTPIFTHGDKELFWLAYELSQTPYFFSPWANSGAARPGDMVNHPNTLCGDLAQWIPDLRYQHALLYINGAYVFNPRSDHLADIPDMEGRRQKLLKYLPTHVSAQRRRSKALVRAHDPDNLWSDICLYNRGSEPIRPQDLDAMQRKINNAIDIAIQLDAVKAAQTSPAPLA</sequence>
<dbReference type="RefSeq" id="XP_008879268.1">
    <property type="nucleotide sequence ID" value="XM_008881046.1"/>
</dbReference>
<keyword evidence="5" id="KW-0812">Transmembrane</keyword>
<reference evidence="10" key="1">
    <citation type="submission" date="2013-12" db="EMBL/GenBank/DDBJ databases">
        <title>The Genome Sequence of Aphanomyces invadans NJM9701.</title>
        <authorList>
            <consortium name="The Broad Institute Genomics Platform"/>
            <person name="Russ C."/>
            <person name="Tyler B."/>
            <person name="van West P."/>
            <person name="Dieguez-Uribeondo J."/>
            <person name="Young S.K."/>
            <person name="Zeng Q."/>
            <person name="Gargeya S."/>
            <person name="Fitzgerald M."/>
            <person name="Abouelleil A."/>
            <person name="Alvarado L."/>
            <person name="Chapman S.B."/>
            <person name="Gainer-Dewar J."/>
            <person name="Goldberg J."/>
            <person name="Griggs A."/>
            <person name="Gujja S."/>
            <person name="Hansen M."/>
            <person name="Howarth C."/>
            <person name="Imamovic A."/>
            <person name="Ireland A."/>
            <person name="Larimer J."/>
            <person name="McCowan C."/>
            <person name="Murphy C."/>
            <person name="Pearson M."/>
            <person name="Poon T.W."/>
            <person name="Priest M."/>
            <person name="Roberts A."/>
            <person name="Saif S."/>
            <person name="Shea T."/>
            <person name="Sykes S."/>
            <person name="Wortman J."/>
            <person name="Nusbaum C."/>
            <person name="Birren B."/>
        </authorList>
    </citation>
    <scope>NUCLEOTIDE SEQUENCE [LARGE SCALE GENOMIC DNA]</scope>
    <source>
        <strain evidence="10">NJM9701</strain>
    </source>
</reference>
<comment type="subcellular location">
    <subcellularLocation>
        <location evidence="1">Membrane</location>
        <topology evidence="1">Single-pass type II membrane protein</topology>
    </subcellularLocation>
</comment>
<evidence type="ECO:0000256" key="4">
    <source>
        <dbReference type="ARBA" id="ARBA00022679"/>
    </source>
</evidence>
<evidence type="ECO:0000256" key="6">
    <source>
        <dbReference type="ARBA" id="ARBA00022968"/>
    </source>
</evidence>
<dbReference type="Pfam" id="PF11051">
    <property type="entry name" value="Mannosyl_trans3"/>
    <property type="match status" value="1"/>
</dbReference>
<evidence type="ECO:0000256" key="3">
    <source>
        <dbReference type="ARBA" id="ARBA00022676"/>
    </source>
</evidence>
<evidence type="ECO:0008006" key="11">
    <source>
        <dbReference type="Google" id="ProtNLM"/>
    </source>
</evidence>
<evidence type="ECO:0000313" key="10">
    <source>
        <dbReference type="EMBL" id="ETV92106.1"/>
    </source>
</evidence>
<dbReference type="GeneID" id="20090565"/>
<dbReference type="GO" id="GO:0006493">
    <property type="term" value="P:protein O-linked glycosylation"/>
    <property type="evidence" value="ECO:0007669"/>
    <property type="project" value="TreeGrafter"/>
</dbReference>
<evidence type="ECO:0000256" key="2">
    <source>
        <dbReference type="ARBA" id="ARBA00009105"/>
    </source>
</evidence>
<keyword evidence="9" id="KW-0325">Glycoprotein</keyword>
<dbReference type="GO" id="GO:0016020">
    <property type="term" value="C:membrane"/>
    <property type="evidence" value="ECO:0007669"/>
    <property type="project" value="UniProtKB-SubCell"/>
</dbReference>
<evidence type="ECO:0000256" key="8">
    <source>
        <dbReference type="ARBA" id="ARBA00023136"/>
    </source>
</evidence>
<proteinExistence type="inferred from homology"/>
<name>A0A024TET6_9STRA</name>
<evidence type="ECO:0000256" key="7">
    <source>
        <dbReference type="ARBA" id="ARBA00022989"/>
    </source>
</evidence>
<keyword evidence="8" id="KW-0472">Membrane</keyword>
<keyword evidence="7" id="KW-1133">Transmembrane helix</keyword>
<evidence type="ECO:0000256" key="9">
    <source>
        <dbReference type="ARBA" id="ARBA00023180"/>
    </source>
</evidence>
<organism evidence="10">
    <name type="scientific">Aphanomyces invadans</name>
    <dbReference type="NCBI Taxonomy" id="157072"/>
    <lineage>
        <taxon>Eukaryota</taxon>
        <taxon>Sar</taxon>
        <taxon>Stramenopiles</taxon>
        <taxon>Oomycota</taxon>
        <taxon>Saprolegniomycetes</taxon>
        <taxon>Saprolegniales</taxon>
        <taxon>Verrucalvaceae</taxon>
        <taxon>Aphanomyces</taxon>
    </lineage>
</organism>
<comment type="similarity">
    <text evidence="2">Belongs to the MNN1/MNT family.</text>
</comment>